<dbReference type="EMBL" id="JACJII010000001">
    <property type="protein sequence ID" value="MBA9005501.1"/>
    <property type="molecule type" value="Genomic_DNA"/>
</dbReference>
<dbReference type="AlphaFoldDB" id="A0A7W3N0V4"/>
<proteinExistence type="predicted"/>
<keyword evidence="2" id="KW-0597">Phosphoprotein</keyword>
<sequence>MTVSTGRPDAATIQELLIRAVSDETERSAAAPPIDPEEDSFQDLGLDSLGAVNVAKRMEADLGVPVPPVLFFDHPTIDALSRHLADEG</sequence>
<organism evidence="4 5">
    <name type="scientific">Thermomonospora cellulosilytica</name>
    <dbReference type="NCBI Taxonomy" id="1411118"/>
    <lineage>
        <taxon>Bacteria</taxon>
        <taxon>Bacillati</taxon>
        <taxon>Actinomycetota</taxon>
        <taxon>Actinomycetes</taxon>
        <taxon>Streptosporangiales</taxon>
        <taxon>Thermomonosporaceae</taxon>
        <taxon>Thermomonospora</taxon>
    </lineage>
</organism>
<dbReference type="Proteomes" id="UP000539313">
    <property type="component" value="Unassembled WGS sequence"/>
</dbReference>
<protein>
    <submittedName>
        <fullName evidence="4">Acyl carrier protein</fullName>
    </submittedName>
</protein>
<reference evidence="4 5" key="1">
    <citation type="submission" date="2020-08" db="EMBL/GenBank/DDBJ databases">
        <title>Sequencing the genomes of 1000 actinobacteria strains.</title>
        <authorList>
            <person name="Klenk H.-P."/>
        </authorList>
    </citation>
    <scope>NUCLEOTIDE SEQUENCE [LARGE SCALE GENOMIC DNA]</scope>
    <source>
        <strain evidence="4 5">DSM 45823</strain>
    </source>
</reference>
<dbReference type="PROSITE" id="PS50075">
    <property type="entry name" value="CARRIER"/>
    <property type="match status" value="1"/>
</dbReference>
<dbReference type="GO" id="GO:0031177">
    <property type="term" value="F:phosphopantetheine binding"/>
    <property type="evidence" value="ECO:0007669"/>
    <property type="project" value="InterPro"/>
</dbReference>
<dbReference type="SMART" id="SM00823">
    <property type="entry name" value="PKS_PP"/>
    <property type="match status" value="1"/>
</dbReference>
<evidence type="ECO:0000313" key="5">
    <source>
        <dbReference type="Proteomes" id="UP000539313"/>
    </source>
</evidence>
<dbReference type="InterPro" id="IPR009081">
    <property type="entry name" value="PP-bd_ACP"/>
</dbReference>
<accession>A0A7W3N0V4</accession>
<keyword evidence="1" id="KW-0596">Phosphopantetheine</keyword>
<dbReference type="InterPro" id="IPR036736">
    <property type="entry name" value="ACP-like_sf"/>
</dbReference>
<dbReference type="RefSeq" id="WP_182706677.1">
    <property type="nucleotide sequence ID" value="NZ_JACJII010000001.1"/>
</dbReference>
<keyword evidence="5" id="KW-1185">Reference proteome</keyword>
<evidence type="ECO:0000313" key="4">
    <source>
        <dbReference type="EMBL" id="MBA9005501.1"/>
    </source>
</evidence>
<gene>
    <name evidence="4" type="ORF">HNR21_004383</name>
</gene>
<dbReference type="SUPFAM" id="SSF47336">
    <property type="entry name" value="ACP-like"/>
    <property type="match status" value="1"/>
</dbReference>
<dbReference type="InterPro" id="IPR020806">
    <property type="entry name" value="PKS_PP-bd"/>
</dbReference>
<evidence type="ECO:0000256" key="1">
    <source>
        <dbReference type="ARBA" id="ARBA00022450"/>
    </source>
</evidence>
<feature type="domain" description="Carrier" evidence="3">
    <location>
        <begin position="8"/>
        <end position="88"/>
    </location>
</feature>
<comment type="caution">
    <text evidence="4">The sequence shown here is derived from an EMBL/GenBank/DDBJ whole genome shotgun (WGS) entry which is preliminary data.</text>
</comment>
<dbReference type="InterPro" id="IPR006162">
    <property type="entry name" value="Ppantetheine_attach_site"/>
</dbReference>
<evidence type="ECO:0000259" key="3">
    <source>
        <dbReference type="PROSITE" id="PS50075"/>
    </source>
</evidence>
<evidence type="ECO:0000256" key="2">
    <source>
        <dbReference type="ARBA" id="ARBA00022553"/>
    </source>
</evidence>
<dbReference type="PROSITE" id="PS00012">
    <property type="entry name" value="PHOSPHOPANTETHEINE"/>
    <property type="match status" value="1"/>
</dbReference>
<name>A0A7W3N0V4_9ACTN</name>
<dbReference type="Pfam" id="PF00550">
    <property type="entry name" value="PP-binding"/>
    <property type="match status" value="1"/>
</dbReference>
<dbReference type="SMART" id="SM01294">
    <property type="entry name" value="PKS_PP_betabranch"/>
    <property type="match status" value="1"/>
</dbReference>
<dbReference type="Gene3D" id="1.10.1200.10">
    <property type="entry name" value="ACP-like"/>
    <property type="match status" value="1"/>
</dbReference>